<organism evidence="1 2">
    <name type="scientific">Chryseobacterium edaphi</name>
    <dbReference type="NCBI Taxonomy" id="2976532"/>
    <lineage>
        <taxon>Bacteria</taxon>
        <taxon>Pseudomonadati</taxon>
        <taxon>Bacteroidota</taxon>
        <taxon>Flavobacteriia</taxon>
        <taxon>Flavobacteriales</taxon>
        <taxon>Weeksellaceae</taxon>
        <taxon>Chryseobacterium group</taxon>
        <taxon>Chryseobacterium</taxon>
    </lineage>
</organism>
<gene>
    <name evidence="1" type="ORF">NZ698_14375</name>
</gene>
<reference evidence="2" key="1">
    <citation type="submission" date="2023-07" db="EMBL/GenBank/DDBJ databases">
        <title>Chryseobacterium sp. strain PBS4-4 Genome sequencing and assembly.</title>
        <authorList>
            <person name="Jung Y."/>
        </authorList>
    </citation>
    <scope>NUCLEOTIDE SEQUENCE [LARGE SCALE GENOMIC DNA]</scope>
    <source>
        <strain evidence="2">PBS4-4</strain>
    </source>
</reference>
<accession>A0ABT2W8U7</accession>
<dbReference type="Proteomes" id="UP001208649">
    <property type="component" value="Unassembled WGS sequence"/>
</dbReference>
<proteinExistence type="predicted"/>
<name>A0ABT2W8U7_9FLAO</name>
<protein>
    <submittedName>
        <fullName evidence="1">Uncharacterized protein</fullName>
    </submittedName>
</protein>
<sequence>MKRFTNLLTVSILFFFGGSQLKSQSQNAQKTSVQSENQISYLFFKINKNGSGLEKISLVENKIVKGKMKSKPVFNEDEVKNGDLLITLSNGRGKEIIRQSIEDPLNPQLESFGDKIERRQLKLNESEFSVRFPYSAEIKSVKIEKITDSKKQLLFTQNF</sequence>
<dbReference type="RefSeq" id="WP_263003892.1">
    <property type="nucleotide sequence ID" value="NZ_JAOTEM010000003.1"/>
</dbReference>
<keyword evidence="2" id="KW-1185">Reference proteome</keyword>
<dbReference type="EMBL" id="JAOTEM010000003">
    <property type="protein sequence ID" value="MCU7618383.1"/>
    <property type="molecule type" value="Genomic_DNA"/>
</dbReference>
<evidence type="ECO:0000313" key="2">
    <source>
        <dbReference type="Proteomes" id="UP001208649"/>
    </source>
</evidence>
<evidence type="ECO:0000313" key="1">
    <source>
        <dbReference type="EMBL" id="MCU7618383.1"/>
    </source>
</evidence>
<comment type="caution">
    <text evidence="1">The sequence shown here is derived from an EMBL/GenBank/DDBJ whole genome shotgun (WGS) entry which is preliminary data.</text>
</comment>